<dbReference type="EMBL" id="BDSP01000072">
    <property type="protein sequence ID" value="GAX13694.1"/>
    <property type="molecule type" value="Genomic_DNA"/>
</dbReference>
<organism evidence="6 7">
    <name type="scientific">Fistulifera solaris</name>
    <name type="common">Oleaginous diatom</name>
    <dbReference type="NCBI Taxonomy" id="1519565"/>
    <lineage>
        <taxon>Eukaryota</taxon>
        <taxon>Sar</taxon>
        <taxon>Stramenopiles</taxon>
        <taxon>Ochrophyta</taxon>
        <taxon>Bacillariophyta</taxon>
        <taxon>Bacillariophyceae</taxon>
        <taxon>Bacillariophycidae</taxon>
        <taxon>Naviculales</taxon>
        <taxon>Naviculaceae</taxon>
        <taxon>Fistulifera</taxon>
    </lineage>
</organism>
<dbReference type="InterPro" id="IPR036188">
    <property type="entry name" value="FAD/NAD-bd_sf"/>
</dbReference>
<dbReference type="InParanoid" id="A0A1Z5JI68"/>
<dbReference type="InterPro" id="IPR058923">
    <property type="entry name" value="RCC1-like_dom"/>
</dbReference>
<dbReference type="Pfam" id="PF25390">
    <property type="entry name" value="WD40_RLD"/>
    <property type="match status" value="1"/>
</dbReference>
<dbReference type="Gene3D" id="3.50.50.60">
    <property type="entry name" value="FAD/NAD(P)-binding domain"/>
    <property type="match status" value="1"/>
</dbReference>
<dbReference type="InterPro" id="IPR009091">
    <property type="entry name" value="RCC1/BLIP-II"/>
</dbReference>
<dbReference type="Pfam" id="PF01593">
    <property type="entry name" value="Amino_oxidase"/>
    <property type="match status" value="1"/>
</dbReference>
<evidence type="ECO:0000259" key="4">
    <source>
        <dbReference type="Pfam" id="PF01593"/>
    </source>
</evidence>
<dbReference type="PROSITE" id="PS50012">
    <property type="entry name" value="RCC1_3"/>
    <property type="match status" value="4"/>
</dbReference>
<dbReference type="Proteomes" id="UP000198406">
    <property type="component" value="Unassembled WGS sequence"/>
</dbReference>
<feature type="repeat" description="RCC1" evidence="2">
    <location>
        <begin position="861"/>
        <end position="917"/>
    </location>
</feature>
<feature type="signal peptide" evidence="3">
    <location>
        <begin position="1"/>
        <end position="19"/>
    </location>
</feature>
<dbReference type="SUPFAM" id="SSF51905">
    <property type="entry name" value="FAD/NAD(P)-binding domain"/>
    <property type="match status" value="1"/>
</dbReference>
<dbReference type="PANTHER" id="PTHR42923">
    <property type="entry name" value="PROTOPORPHYRINOGEN OXIDASE"/>
    <property type="match status" value="1"/>
</dbReference>
<comment type="caution">
    <text evidence="6">The sequence shown here is derived from an EMBL/GenBank/DDBJ whole genome shotgun (WGS) entry which is preliminary data.</text>
</comment>
<evidence type="ECO:0000259" key="5">
    <source>
        <dbReference type="Pfam" id="PF25390"/>
    </source>
</evidence>
<evidence type="ECO:0000256" key="1">
    <source>
        <dbReference type="ARBA" id="ARBA00022737"/>
    </source>
</evidence>
<evidence type="ECO:0000256" key="3">
    <source>
        <dbReference type="SAM" id="SignalP"/>
    </source>
</evidence>
<evidence type="ECO:0000313" key="7">
    <source>
        <dbReference type="Proteomes" id="UP000198406"/>
    </source>
</evidence>
<dbReference type="AlphaFoldDB" id="A0A1Z5JI68"/>
<feature type="repeat" description="RCC1" evidence="2">
    <location>
        <begin position="808"/>
        <end position="860"/>
    </location>
</feature>
<dbReference type="OrthoDB" id="2219495at2759"/>
<sequence length="922" mass="98814">MGICRSLCLLAACVRLGELWVHPHIVSSLRSIRNDARDPTSLFAYKDEHTNKKTRILIVGGGWAGLSVADSLSHDETVEVTVLDAGPAIGGLAGGGARSPRLQLPAEPGLHGFWREYRNTIATLERIGVMPGALTEFTPSILVSQNGRVALAPVLANESFNNQWTANSPIPTLDEAISQLLPPPLGVALLSEFSSQRLSPADRLSALGLLSAWADFEPENRESWLRYDNVSAEALFRSAGVTPAMYDELVAPLLHVLPMTTGYDCSAAAALSCFHVFALQSKGAFDVRWCTGSIGQTIFQPWMEQMTARGNVKITSGQRVTNITAQSSGSFDVSVQGNNERYTCDAVVMAVGGTALKRLALNCPLLQVPESKYWNDSLRGVTCVAVRLFFDRDCLKPWLTPMKDSPVVVCGPNILPELVETGFCIYDLNRLQPNVFSNVTALEVDFFRADDIANMESDDDVADLALEAVATALQIPSIAQDRNSWLEVHVIRARNAVSHFCLDSAKTSPGVRARKGLYFSGDWIDRTGHSSWSTEKAVVTGRQAASAIAKDFDLQGCDTDVMPAPPETPTLTATTSFLQKNVSTTYTAALTVDGKVYTWGVAADEGALGYSPDDDENPIPQIVPIPDKIIQVAAGESFTLFLNTKGHVLMCGKMRSSHYDSFHYPADGISCQGNTVQPVVVPMPGNLKAVRIAAGDGSNFAAVLLESGEIATFGKCCYSLMSLAGKLARFEGPVKEVLAMACGSKHLLVVARNWGETNTTLYGSGLNYSGQLGLPDTIHSVHVLTELCKNVSLVAAGSYHSYIVDDEGCMFATGQNTYAQLGLGAGGGQHFCFKQVTFPGPVVLTKIAAGNTHGMALDSNNTLYTWGFGGEGATGQPCAAGDEEKDICCPTKVDLPSQKQILDFGGGGQFSAVVIREDSDDK</sequence>
<reference evidence="6 7" key="1">
    <citation type="journal article" date="2015" name="Plant Cell">
        <title>Oil accumulation by the oleaginous diatom Fistulifera solaris as revealed by the genome and transcriptome.</title>
        <authorList>
            <person name="Tanaka T."/>
            <person name="Maeda Y."/>
            <person name="Veluchamy A."/>
            <person name="Tanaka M."/>
            <person name="Abida H."/>
            <person name="Marechal E."/>
            <person name="Bowler C."/>
            <person name="Muto M."/>
            <person name="Sunaga Y."/>
            <person name="Tanaka M."/>
            <person name="Yoshino T."/>
            <person name="Taniguchi T."/>
            <person name="Fukuda Y."/>
            <person name="Nemoto M."/>
            <person name="Matsumoto M."/>
            <person name="Wong P.S."/>
            <person name="Aburatani S."/>
            <person name="Fujibuchi W."/>
        </authorList>
    </citation>
    <scope>NUCLEOTIDE SEQUENCE [LARGE SCALE GENOMIC DNA]</scope>
    <source>
        <strain evidence="6 7">JPCC DA0580</strain>
    </source>
</reference>
<feature type="chain" id="PRO_5013097285" evidence="3">
    <location>
        <begin position="20"/>
        <end position="922"/>
    </location>
</feature>
<evidence type="ECO:0000256" key="2">
    <source>
        <dbReference type="PROSITE-ProRule" id="PRU00235"/>
    </source>
</evidence>
<evidence type="ECO:0000313" key="6">
    <source>
        <dbReference type="EMBL" id="GAX13694.1"/>
    </source>
</evidence>
<dbReference type="Gene3D" id="1.10.405.10">
    <property type="entry name" value="Guanine Nucleotide Dissociation Inhibitor, domain 1"/>
    <property type="match status" value="1"/>
</dbReference>
<feature type="domain" description="Amine oxidase" evidence="4">
    <location>
        <begin position="64"/>
        <end position="548"/>
    </location>
</feature>
<dbReference type="PANTHER" id="PTHR42923:SF46">
    <property type="entry name" value="AMINE OXIDASE"/>
    <property type="match status" value="1"/>
</dbReference>
<dbReference type="InterPro" id="IPR002937">
    <property type="entry name" value="Amino_oxidase"/>
</dbReference>
<keyword evidence="3" id="KW-0732">Signal</keyword>
<keyword evidence="7" id="KW-1185">Reference proteome</keyword>
<dbReference type="InterPro" id="IPR050464">
    <property type="entry name" value="Zeta_carotene_desat/Oxidored"/>
</dbReference>
<feature type="domain" description="RCC1-like" evidence="5">
    <location>
        <begin position="573"/>
        <end position="913"/>
    </location>
</feature>
<name>A0A1Z5JI68_FISSO</name>
<gene>
    <name evidence="6" type="ORF">FisN_2Hh557</name>
</gene>
<accession>A0A1Z5JI68</accession>
<protein>
    <submittedName>
        <fullName evidence="6">Uncharacterized protein</fullName>
    </submittedName>
</protein>
<keyword evidence="1" id="KW-0677">Repeat</keyword>
<feature type="repeat" description="RCC1" evidence="2">
    <location>
        <begin position="594"/>
        <end position="645"/>
    </location>
</feature>
<dbReference type="SUPFAM" id="SSF50985">
    <property type="entry name" value="RCC1/BLIP-II"/>
    <property type="match status" value="1"/>
</dbReference>
<dbReference type="InterPro" id="IPR000408">
    <property type="entry name" value="Reg_chr_condens"/>
</dbReference>
<feature type="repeat" description="RCC1" evidence="2">
    <location>
        <begin position="759"/>
        <end position="807"/>
    </location>
</feature>
<dbReference type="Gene3D" id="2.130.10.30">
    <property type="entry name" value="Regulator of chromosome condensation 1/beta-lactamase-inhibitor protein II"/>
    <property type="match status" value="1"/>
</dbReference>
<proteinExistence type="predicted"/>
<dbReference type="Gene3D" id="3.90.660.10">
    <property type="match status" value="1"/>
</dbReference>
<dbReference type="GO" id="GO:0016491">
    <property type="term" value="F:oxidoreductase activity"/>
    <property type="evidence" value="ECO:0007669"/>
    <property type="project" value="InterPro"/>
</dbReference>
<dbReference type="PRINTS" id="PR00419">
    <property type="entry name" value="ADXRDTASE"/>
</dbReference>